<reference evidence="2 3" key="1">
    <citation type="submission" date="2020-04" db="EMBL/GenBank/DDBJ databases">
        <title>Perkinsus olseni comparative genomics.</title>
        <authorList>
            <person name="Bogema D.R."/>
        </authorList>
    </citation>
    <scope>NUCLEOTIDE SEQUENCE [LARGE SCALE GENOMIC DNA]</scope>
    <source>
        <strain evidence="2 3">ATCC PRA-207</strain>
    </source>
</reference>
<comment type="caution">
    <text evidence="2">The sequence shown here is derived from an EMBL/GenBank/DDBJ whole genome shotgun (WGS) entry which is preliminary data.</text>
</comment>
<dbReference type="AlphaFoldDB" id="A0A7J6RHS9"/>
<dbReference type="Proteomes" id="UP000553632">
    <property type="component" value="Unassembled WGS sequence"/>
</dbReference>
<evidence type="ECO:0000256" key="1">
    <source>
        <dbReference type="SAM" id="Phobius"/>
    </source>
</evidence>
<organism evidence="2 3">
    <name type="scientific">Perkinsus olseni</name>
    <name type="common">Perkinsus atlanticus</name>
    <dbReference type="NCBI Taxonomy" id="32597"/>
    <lineage>
        <taxon>Eukaryota</taxon>
        <taxon>Sar</taxon>
        <taxon>Alveolata</taxon>
        <taxon>Perkinsozoa</taxon>
        <taxon>Perkinsea</taxon>
        <taxon>Perkinsida</taxon>
        <taxon>Perkinsidae</taxon>
        <taxon>Perkinsus</taxon>
    </lineage>
</organism>
<evidence type="ECO:0000313" key="3">
    <source>
        <dbReference type="Proteomes" id="UP000553632"/>
    </source>
</evidence>
<protein>
    <submittedName>
        <fullName evidence="2">Uncharacterized protein</fullName>
    </submittedName>
</protein>
<name>A0A7J6RHS9_PEROL</name>
<keyword evidence="1" id="KW-0812">Transmembrane</keyword>
<gene>
    <name evidence="2" type="ORF">FOZ63_008463</name>
</gene>
<proteinExistence type="predicted"/>
<keyword evidence="1" id="KW-0472">Membrane</keyword>
<keyword evidence="1" id="KW-1133">Transmembrane helix</keyword>
<sequence length="214" mass="23354">MPTSPVYLCSVIFIIPSMAISPGILTGCLVGYKLMRSGLLRDVCVSSIRQWDAARLPCGRGIIPKLLNGCGTIDGLPDCRRIARLLGDGTIDGLLDCRRIDRLLGDGTIDGLLDCRRIDRLLVDRTIDRLLGDGTIDRLLGCGTIDRLLGDGTIDRLVGCGTVDRLVGGRSLIHRWSLIENPKGALIRIQQRGCIRNRQRAADSENPIIKVSIE</sequence>
<accession>A0A7J6RHS9</accession>
<keyword evidence="3" id="KW-1185">Reference proteome</keyword>
<feature type="transmembrane region" description="Helical" evidence="1">
    <location>
        <begin position="6"/>
        <end position="32"/>
    </location>
</feature>
<dbReference type="EMBL" id="JABANO010025621">
    <property type="protein sequence ID" value="KAF4719911.1"/>
    <property type="molecule type" value="Genomic_DNA"/>
</dbReference>
<evidence type="ECO:0000313" key="2">
    <source>
        <dbReference type="EMBL" id="KAF4719911.1"/>
    </source>
</evidence>